<evidence type="ECO:0000256" key="2">
    <source>
        <dbReference type="ARBA" id="ARBA00004496"/>
    </source>
</evidence>
<dbReference type="Gene3D" id="3.20.20.70">
    <property type="entry name" value="Aldolase class I"/>
    <property type="match status" value="1"/>
</dbReference>
<dbReference type="InterPro" id="IPR013785">
    <property type="entry name" value="Aldolase_TIM"/>
</dbReference>
<dbReference type="GO" id="GO:0004801">
    <property type="term" value="F:transaldolase activity"/>
    <property type="evidence" value="ECO:0007669"/>
    <property type="project" value="UniProtKB-EC"/>
</dbReference>
<feature type="active site" description="Schiff-base intermediate with substrate" evidence="11">
    <location>
        <position position="150"/>
    </location>
</feature>
<dbReference type="PANTHER" id="PTHR10683">
    <property type="entry name" value="TRANSALDOLASE"/>
    <property type="match status" value="1"/>
</dbReference>
<dbReference type="RefSeq" id="WP_190067725.1">
    <property type="nucleotide sequence ID" value="NZ_BNBM01000001.1"/>
</dbReference>
<evidence type="ECO:0000313" key="12">
    <source>
        <dbReference type="EMBL" id="MER7375791.1"/>
    </source>
</evidence>
<reference evidence="12 13" key="1">
    <citation type="submission" date="2024-06" db="EMBL/GenBank/DDBJ databases">
        <title>The Natural Products Discovery Center: Release of the First 8490 Sequenced Strains for Exploring Actinobacteria Biosynthetic Diversity.</title>
        <authorList>
            <person name="Kalkreuter E."/>
            <person name="Kautsar S.A."/>
            <person name="Yang D."/>
            <person name="Bader C.D."/>
            <person name="Teijaro C.N."/>
            <person name="Fluegel L."/>
            <person name="Davis C.M."/>
            <person name="Simpson J.R."/>
            <person name="Lauterbach L."/>
            <person name="Steele A.D."/>
            <person name="Gui C."/>
            <person name="Meng S."/>
            <person name="Li G."/>
            <person name="Viehrig K."/>
            <person name="Ye F."/>
            <person name="Su P."/>
            <person name="Kiefer A.F."/>
            <person name="Nichols A."/>
            <person name="Cepeda A.J."/>
            <person name="Yan W."/>
            <person name="Fan B."/>
            <person name="Jiang Y."/>
            <person name="Adhikari A."/>
            <person name="Zheng C.-J."/>
            <person name="Schuster L."/>
            <person name="Cowan T.M."/>
            <person name="Smanski M.J."/>
            <person name="Chevrette M.G."/>
            <person name="De Carvalho L.P.S."/>
            <person name="Shen B."/>
        </authorList>
    </citation>
    <scope>NUCLEOTIDE SEQUENCE [LARGE SCALE GENOMIC DNA]</scope>
    <source>
        <strain evidence="12 13">NPDC000155</strain>
    </source>
</reference>
<comment type="caution">
    <text evidence="12">The sequence shown here is derived from an EMBL/GenBank/DDBJ whole genome shotgun (WGS) entry which is preliminary data.</text>
</comment>
<organism evidence="12 13">
    <name type="scientific">Streptomyces lanatus</name>
    <dbReference type="NCBI Taxonomy" id="66900"/>
    <lineage>
        <taxon>Bacteria</taxon>
        <taxon>Bacillati</taxon>
        <taxon>Actinomycetota</taxon>
        <taxon>Actinomycetes</taxon>
        <taxon>Kitasatosporales</taxon>
        <taxon>Streptomycetaceae</taxon>
        <taxon>Streptomyces</taxon>
    </lineage>
</organism>
<evidence type="ECO:0000256" key="9">
    <source>
        <dbReference type="ARBA" id="ARBA00023270"/>
    </source>
</evidence>
<dbReference type="EMBL" id="JBEPFB010000011">
    <property type="protein sequence ID" value="MER7375791.1"/>
    <property type="molecule type" value="Genomic_DNA"/>
</dbReference>
<gene>
    <name evidence="11 12" type="primary">tal</name>
    <name evidence="12" type="ORF">ABT384_24455</name>
</gene>
<proteinExistence type="inferred from homology"/>
<evidence type="ECO:0000256" key="5">
    <source>
        <dbReference type="ARBA" id="ARBA00013151"/>
    </source>
</evidence>
<accession>A0ABV1XW28</accession>
<comment type="subcellular location">
    <subcellularLocation>
        <location evidence="2 11">Cytoplasm</location>
    </subcellularLocation>
</comment>
<evidence type="ECO:0000313" key="13">
    <source>
        <dbReference type="Proteomes" id="UP001486207"/>
    </source>
</evidence>
<dbReference type="Proteomes" id="UP001486207">
    <property type="component" value="Unassembled WGS sequence"/>
</dbReference>
<evidence type="ECO:0000256" key="4">
    <source>
        <dbReference type="ARBA" id="ARBA00008426"/>
    </source>
</evidence>
<sequence length="396" mass="41944">MITVTTEATATTDTLKRLSDEGVSIWLDDLSRKRIESGNLAELIASRHIVGVTTNPSIFQAAIGSGEGYEEQLADLAARGVTVDEAVRMMTTADVRAAADILRPVYDATGGRDGRVSIEVDPRLAHRTAATIAEAKQLAWLVDRPNVMIKIPATKAGLPAITEVIGLGISVNVTLIFSLERYREVMDAYLAGLEKAAANGLDLSGIHSVASFFVSRVDSEIDKRLAAIGTDDALALKGRAALANARLAYEAYEDGFGSADNSTRSGERWTALTGARANKQRPLWASTGVKDPAYKPTLYVDELVAPGTVNTMPEATLDATADRGEITGDTVTGGYAQARADLAAVEALGISYDEVVTRLEDEGVAKFEVAWQDLLDAVKKSLGSKGSKGSKGADAE</sequence>
<dbReference type="HAMAP" id="MF_00493">
    <property type="entry name" value="Transaldolase_2"/>
    <property type="match status" value="1"/>
</dbReference>
<evidence type="ECO:0000256" key="10">
    <source>
        <dbReference type="ARBA" id="ARBA00048810"/>
    </source>
</evidence>
<evidence type="ECO:0000256" key="3">
    <source>
        <dbReference type="ARBA" id="ARBA00004857"/>
    </source>
</evidence>
<keyword evidence="9 11" id="KW-0704">Schiff base</keyword>
<dbReference type="PANTHER" id="PTHR10683:SF31">
    <property type="entry name" value="TRANSALDOLASE"/>
    <property type="match status" value="1"/>
</dbReference>
<evidence type="ECO:0000256" key="11">
    <source>
        <dbReference type="HAMAP-Rule" id="MF_00493"/>
    </source>
</evidence>
<dbReference type="SUPFAM" id="SSF51569">
    <property type="entry name" value="Aldolase"/>
    <property type="match status" value="1"/>
</dbReference>
<evidence type="ECO:0000256" key="7">
    <source>
        <dbReference type="ARBA" id="ARBA00022679"/>
    </source>
</evidence>
<comment type="function">
    <text evidence="1 11">Transaldolase is important for the balance of metabolites in the pentose-phosphate pathway.</text>
</comment>
<dbReference type="Pfam" id="PF00923">
    <property type="entry name" value="TAL_FSA"/>
    <property type="match status" value="1"/>
</dbReference>
<dbReference type="PROSITE" id="PS00958">
    <property type="entry name" value="TRANSALDOLASE_2"/>
    <property type="match status" value="1"/>
</dbReference>
<keyword evidence="6 11" id="KW-0963">Cytoplasm</keyword>
<protein>
    <recommendedName>
        <fullName evidence="5 11">Transaldolase</fullName>
        <ecNumber evidence="5 11">2.2.1.2</ecNumber>
    </recommendedName>
</protein>
<keyword evidence="7 11" id="KW-0808">Transferase</keyword>
<dbReference type="PROSITE" id="PS01054">
    <property type="entry name" value="TRANSALDOLASE_1"/>
    <property type="match status" value="1"/>
</dbReference>
<dbReference type="CDD" id="cd00955">
    <property type="entry name" value="Transaldolase_like"/>
    <property type="match status" value="1"/>
</dbReference>
<name>A0ABV1XW28_9ACTN</name>
<comment type="similarity">
    <text evidence="4 11">Belongs to the transaldolase family. Type 2 subfamily.</text>
</comment>
<dbReference type="InterPro" id="IPR018225">
    <property type="entry name" value="Transaldolase_AS"/>
</dbReference>
<comment type="catalytic activity">
    <reaction evidence="10 11">
        <text>D-sedoheptulose 7-phosphate + D-glyceraldehyde 3-phosphate = D-erythrose 4-phosphate + beta-D-fructose 6-phosphate</text>
        <dbReference type="Rhea" id="RHEA:17053"/>
        <dbReference type="ChEBI" id="CHEBI:16897"/>
        <dbReference type="ChEBI" id="CHEBI:57483"/>
        <dbReference type="ChEBI" id="CHEBI:57634"/>
        <dbReference type="ChEBI" id="CHEBI:59776"/>
        <dbReference type="EC" id="2.2.1.2"/>
    </reaction>
</comment>
<evidence type="ECO:0000256" key="1">
    <source>
        <dbReference type="ARBA" id="ARBA00003518"/>
    </source>
</evidence>
<dbReference type="PIRSF" id="PIRSF036915">
    <property type="entry name" value="Trnald_Bac_Plnt"/>
    <property type="match status" value="1"/>
</dbReference>
<dbReference type="InterPro" id="IPR001585">
    <property type="entry name" value="TAL/FSA"/>
</dbReference>
<dbReference type="InterPro" id="IPR004732">
    <property type="entry name" value="Transaldolase_2"/>
</dbReference>
<dbReference type="NCBIfam" id="NF002881">
    <property type="entry name" value="PRK03343.1"/>
    <property type="match status" value="1"/>
</dbReference>
<comment type="pathway">
    <text evidence="3 11">Carbohydrate degradation; pentose phosphate pathway; D-glyceraldehyde 3-phosphate and beta-D-fructose 6-phosphate from D-ribose 5-phosphate and D-xylulose 5-phosphate (non-oxidative stage): step 2/3.</text>
</comment>
<evidence type="ECO:0000256" key="8">
    <source>
        <dbReference type="ARBA" id="ARBA00023126"/>
    </source>
</evidence>
<keyword evidence="8 11" id="KW-0570">Pentose shunt</keyword>
<dbReference type="NCBIfam" id="TIGR00876">
    <property type="entry name" value="tal_mycobact"/>
    <property type="match status" value="1"/>
</dbReference>
<dbReference type="EC" id="2.2.1.2" evidence="5 11"/>
<keyword evidence="13" id="KW-1185">Reference proteome</keyword>
<evidence type="ECO:0000256" key="6">
    <source>
        <dbReference type="ARBA" id="ARBA00022490"/>
    </source>
</evidence>